<keyword evidence="5" id="KW-0067">ATP-binding</keyword>
<dbReference type="GO" id="GO:0005524">
    <property type="term" value="F:ATP binding"/>
    <property type="evidence" value="ECO:0007669"/>
    <property type="project" value="UniProtKB-KW"/>
</dbReference>
<proteinExistence type="inferred from homology"/>
<dbReference type="SUPFAM" id="SSF53613">
    <property type="entry name" value="Ribokinase-like"/>
    <property type="match status" value="1"/>
</dbReference>
<accession>A0A084ENI7</accession>
<sequence>MIYTITLNPAIDCVIETNQIDFNNTNYYSNSYSLIGGKGINVAIILNNLKNDVISTGFLGKNNANQFLNKFLELNLKNRFFLYNGVTRTNFKIKNLNTFDEIELNGVGCDLKLSYLNKLLKYLKDNLKENDIVIASGSANKSFNDNVYQIIGDLVNKKQALFILDTSKKYLLEGLKAKPFLIKPNISELFAVFNEPISYEFELIYKKIKQLQSLGARNILLSMASKGSYYFSESNDIYKIGVGQGKLVNSIGAGDSMLAGFVHGLNQQLDIIKTLKYAASCGSSTAFSKWLATKKEINKQLKNIKVKKIER</sequence>
<dbReference type="CDD" id="cd01164">
    <property type="entry name" value="FruK_PfkB_like"/>
    <property type="match status" value="1"/>
</dbReference>
<dbReference type="PROSITE" id="PS00584">
    <property type="entry name" value="PFKB_KINASES_2"/>
    <property type="match status" value="1"/>
</dbReference>
<organism evidence="8 9">
    <name type="scientific">Mycoplasma capricolum subsp. capricolum 14232</name>
    <dbReference type="NCBI Taxonomy" id="1188238"/>
    <lineage>
        <taxon>Bacteria</taxon>
        <taxon>Bacillati</taxon>
        <taxon>Mycoplasmatota</taxon>
        <taxon>Mollicutes</taxon>
        <taxon>Mycoplasmataceae</taxon>
        <taxon>Mycoplasma</taxon>
    </lineage>
</organism>
<dbReference type="GO" id="GO:0008443">
    <property type="term" value="F:phosphofructokinase activity"/>
    <property type="evidence" value="ECO:0007669"/>
    <property type="project" value="TreeGrafter"/>
</dbReference>
<keyword evidence="2 6" id="KW-0808">Transferase</keyword>
<dbReference type="Proteomes" id="UP000028533">
    <property type="component" value="Unassembled WGS sequence"/>
</dbReference>
<dbReference type="InterPro" id="IPR017583">
    <property type="entry name" value="Tagatose/fructose_Pkinase"/>
</dbReference>
<dbReference type="Pfam" id="PF00294">
    <property type="entry name" value="PfkB"/>
    <property type="match status" value="1"/>
</dbReference>
<keyword evidence="3" id="KW-0547">Nucleotide-binding</keyword>
<dbReference type="RefSeq" id="WP_036431639.1">
    <property type="nucleotide sequence ID" value="NZ_JFDO01000013.1"/>
</dbReference>
<evidence type="ECO:0000313" key="8">
    <source>
        <dbReference type="EMBL" id="KEZ19529.1"/>
    </source>
</evidence>
<reference evidence="8 9" key="1">
    <citation type="submission" date="2014-02" db="EMBL/GenBank/DDBJ databases">
        <title>Genome sequence of Mycoplasma capricolum subsp. capricolum strain 14232.</title>
        <authorList>
            <person name="Sirand-Pugnet P."/>
            <person name="Breton M."/>
            <person name="Dordet-Frisoni E."/>
            <person name="Baranowski E."/>
            <person name="Barre A."/>
            <person name="Couture C."/>
            <person name="Dupuy V."/>
            <person name="Gaurivaud P."/>
            <person name="Jacob D."/>
            <person name="Lemaitre C."/>
            <person name="Manso-Silvan L."/>
            <person name="Nikolski M."/>
            <person name="Nouvel L.-X."/>
            <person name="Poumarat F."/>
            <person name="Tardy F."/>
            <person name="Thebault P."/>
            <person name="Theil S."/>
            <person name="Citti C."/>
            <person name="Thiaucourt F."/>
            <person name="Blanchard A."/>
        </authorList>
    </citation>
    <scope>NUCLEOTIDE SEQUENCE [LARGE SCALE GENOMIC DNA]</scope>
    <source>
        <strain evidence="8 9">14232</strain>
    </source>
</reference>
<dbReference type="PIRSF" id="PIRSF000535">
    <property type="entry name" value="1PFK/6PFK/LacC"/>
    <property type="match status" value="1"/>
</dbReference>
<protein>
    <submittedName>
        <fullName evidence="8">1-phosphofructokinase</fullName>
    </submittedName>
</protein>
<feature type="domain" description="Carbohydrate kinase PfkB" evidence="7">
    <location>
        <begin position="11"/>
        <end position="286"/>
    </location>
</feature>
<dbReference type="PANTHER" id="PTHR46566:SF1">
    <property type="entry name" value="1-PHOSPHOFRUCTOKINASE"/>
    <property type="match status" value="1"/>
</dbReference>
<evidence type="ECO:0000313" key="9">
    <source>
        <dbReference type="Proteomes" id="UP000028533"/>
    </source>
</evidence>
<gene>
    <name evidence="8" type="primary">fruB</name>
    <name evidence="8" type="ORF">MCAPa_3450</name>
</gene>
<dbReference type="Gene3D" id="3.40.1190.20">
    <property type="match status" value="1"/>
</dbReference>
<dbReference type="GO" id="GO:0005829">
    <property type="term" value="C:cytosol"/>
    <property type="evidence" value="ECO:0007669"/>
    <property type="project" value="TreeGrafter"/>
</dbReference>
<dbReference type="NCBIfam" id="TIGR03168">
    <property type="entry name" value="1-PFK"/>
    <property type="match status" value="1"/>
</dbReference>
<evidence type="ECO:0000256" key="4">
    <source>
        <dbReference type="ARBA" id="ARBA00022777"/>
    </source>
</evidence>
<evidence type="ECO:0000256" key="2">
    <source>
        <dbReference type="ARBA" id="ARBA00022679"/>
    </source>
</evidence>
<evidence type="ECO:0000256" key="5">
    <source>
        <dbReference type="ARBA" id="ARBA00022840"/>
    </source>
</evidence>
<dbReference type="InterPro" id="IPR029056">
    <property type="entry name" value="Ribokinase-like"/>
</dbReference>
<dbReference type="EMBL" id="JFDO01000013">
    <property type="protein sequence ID" value="KEZ19529.1"/>
    <property type="molecule type" value="Genomic_DNA"/>
</dbReference>
<name>A0A084ENI7_MYCCA</name>
<evidence type="ECO:0000256" key="3">
    <source>
        <dbReference type="ARBA" id="ARBA00022741"/>
    </source>
</evidence>
<dbReference type="AlphaFoldDB" id="A0A084ENI7"/>
<evidence type="ECO:0000256" key="6">
    <source>
        <dbReference type="PIRNR" id="PIRNR000535"/>
    </source>
</evidence>
<dbReference type="InterPro" id="IPR011611">
    <property type="entry name" value="PfkB_dom"/>
</dbReference>
<comment type="similarity">
    <text evidence="1">Belongs to the carbohydrate kinase PfkB family.</text>
</comment>
<dbReference type="InterPro" id="IPR002173">
    <property type="entry name" value="Carboh/pur_kinase_PfkB_CS"/>
</dbReference>
<comment type="caution">
    <text evidence="8">The sequence shown here is derived from an EMBL/GenBank/DDBJ whole genome shotgun (WGS) entry which is preliminary data.</text>
</comment>
<keyword evidence="4 8" id="KW-0418">Kinase</keyword>
<dbReference type="PANTHER" id="PTHR46566">
    <property type="entry name" value="1-PHOSPHOFRUCTOKINASE-RELATED"/>
    <property type="match status" value="1"/>
</dbReference>
<evidence type="ECO:0000256" key="1">
    <source>
        <dbReference type="ARBA" id="ARBA00010688"/>
    </source>
</evidence>
<evidence type="ECO:0000259" key="7">
    <source>
        <dbReference type="Pfam" id="PF00294"/>
    </source>
</evidence>